<dbReference type="PANTHER" id="PTHR12203">
    <property type="entry name" value="KDEL LYS-ASP-GLU-LEU CONTAINING - RELATED"/>
    <property type="match status" value="1"/>
</dbReference>
<dbReference type="AlphaFoldDB" id="A0AAD7H0V5"/>
<gene>
    <name evidence="4" type="ORF">B0H16DRAFT_653825</name>
</gene>
<dbReference type="PANTHER" id="PTHR12203:SF35">
    <property type="entry name" value="PROTEIN O-GLUCOSYLTRANSFERASE 1"/>
    <property type="match status" value="1"/>
</dbReference>
<keyword evidence="2" id="KW-0808">Transferase</keyword>
<protein>
    <recommendedName>
        <fullName evidence="3">Glycosyl transferase CAP10 domain-containing protein</fullName>
    </recommendedName>
</protein>
<dbReference type="GO" id="GO:0016740">
    <property type="term" value="F:transferase activity"/>
    <property type="evidence" value="ECO:0007669"/>
    <property type="project" value="UniProtKB-KW"/>
</dbReference>
<comment type="caution">
    <text evidence="4">The sequence shown here is derived from an EMBL/GenBank/DDBJ whole genome shotgun (WGS) entry which is preliminary data.</text>
</comment>
<comment type="similarity">
    <text evidence="1">Belongs to the glycosyltransferase 90 family.</text>
</comment>
<dbReference type="Proteomes" id="UP001215598">
    <property type="component" value="Unassembled WGS sequence"/>
</dbReference>
<sequence>MTYSGSGGLVFKATVFEEYFNDWIRPYEHYIPILPGLSDLLQKVEWARAHDAEARMMQERGRAVAERVMTDAQNDCYFFALLLEWARLQEMARNASVSLG</sequence>
<evidence type="ECO:0000259" key="3">
    <source>
        <dbReference type="Pfam" id="PF05686"/>
    </source>
</evidence>
<evidence type="ECO:0000313" key="5">
    <source>
        <dbReference type="Proteomes" id="UP001215598"/>
    </source>
</evidence>
<evidence type="ECO:0000256" key="2">
    <source>
        <dbReference type="ARBA" id="ARBA00022679"/>
    </source>
</evidence>
<evidence type="ECO:0000313" key="4">
    <source>
        <dbReference type="EMBL" id="KAJ7709189.1"/>
    </source>
</evidence>
<accession>A0AAD7H0V5</accession>
<dbReference type="InterPro" id="IPR006598">
    <property type="entry name" value="CAP10"/>
</dbReference>
<name>A0AAD7H0V5_9AGAR</name>
<keyword evidence="5" id="KW-1185">Reference proteome</keyword>
<evidence type="ECO:0000256" key="1">
    <source>
        <dbReference type="ARBA" id="ARBA00010118"/>
    </source>
</evidence>
<dbReference type="Pfam" id="PF05686">
    <property type="entry name" value="Glyco_transf_90"/>
    <property type="match status" value="1"/>
</dbReference>
<dbReference type="InterPro" id="IPR051091">
    <property type="entry name" value="O-Glucosyltr/Glycosyltrsf_90"/>
</dbReference>
<organism evidence="4 5">
    <name type="scientific">Mycena metata</name>
    <dbReference type="NCBI Taxonomy" id="1033252"/>
    <lineage>
        <taxon>Eukaryota</taxon>
        <taxon>Fungi</taxon>
        <taxon>Dikarya</taxon>
        <taxon>Basidiomycota</taxon>
        <taxon>Agaricomycotina</taxon>
        <taxon>Agaricomycetes</taxon>
        <taxon>Agaricomycetidae</taxon>
        <taxon>Agaricales</taxon>
        <taxon>Marasmiineae</taxon>
        <taxon>Mycenaceae</taxon>
        <taxon>Mycena</taxon>
    </lineage>
</organism>
<dbReference type="EMBL" id="JARKIB010000425">
    <property type="protein sequence ID" value="KAJ7709189.1"/>
    <property type="molecule type" value="Genomic_DNA"/>
</dbReference>
<proteinExistence type="inferred from homology"/>
<feature type="domain" description="Glycosyl transferase CAP10" evidence="3">
    <location>
        <begin position="12"/>
        <end position="92"/>
    </location>
</feature>
<reference evidence="4" key="1">
    <citation type="submission" date="2023-03" db="EMBL/GenBank/DDBJ databases">
        <title>Massive genome expansion in bonnet fungi (Mycena s.s.) driven by repeated elements and novel gene families across ecological guilds.</title>
        <authorList>
            <consortium name="Lawrence Berkeley National Laboratory"/>
            <person name="Harder C.B."/>
            <person name="Miyauchi S."/>
            <person name="Viragh M."/>
            <person name="Kuo A."/>
            <person name="Thoen E."/>
            <person name="Andreopoulos B."/>
            <person name="Lu D."/>
            <person name="Skrede I."/>
            <person name="Drula E."/>
            <person name="Henrissat B."/>
            <person name="Morin E."/>
            <person name="Kohler A."/>
            <person name="Barry K."/>
            <person name="LaButti K."/>
            <person name="Morin E."/>
            <person name="Salamov A."/>
            <person name="Lipzen A."/>
            <person name="Mereny Z."/>
            <person name="Hegedus B."/>
            <person name="Baldrian P."/>
            <person name="Stursova M."/>
            <person name="Weitz H."/>
            <person name="Taylor A."/>
            <person name="Grigoriev I.V."/>
            <person name="Nagy L.G."/>
            <person name="Martin F."/>
            <person name="Kauserud H."/>
        </authorList>
    </citation>
    <scope>NUCLEOTIDE SEQUENCE</scope>
    <source>
        <strain evidence="4">CBHHK182m</strain>
    </source>
</reference>